<dbReference type="PANTHER" id="PTHR13037:SF11">
    <property type="entry name" value="FORMIN-1"/>
    <property type="match status" value="1"/>
</dbReference>
<feature type="region of interest" description="Disordered" evidence="1">
    <location>
        <begin position="863"/>
        <end position="959"/>
    </location>
</feature>
<keyword evidence="2" id="KW-0812">Transmembrane</keyword>
<feature type="region of interest" description="Disordered" evidence="1">
    <location>
        <begin position="1"/>
        <end position="89"/>
    </location>
</feature>
<evidence type="ECO:0000313" key="3">
    <source>
        <dbReference type="EMBL" id="OEU10865.1"/>
    </source>
</evidence>
<protein>
    <submittedName>
        <fullName evidence="3">Uncharacterized protein</fullName>
    </submittedName>
</protein>
<dbReference type="InParanoid" id="A0A1E7EYI1"/>
<dbReference type="KEGG" id="fcy:FRACYDRAFT_246740"/>
<reference evidence="3 4" key="1">
    <citation type="submission" date="2016-09" db="EMBL/GenBank/DDBJ databases">
        <title>Extensive genetic diversity and differential bi-allelic expression allows diatom success in the polar Southern Ocean.</title>
        <authorList>
            <consortium name="DOE Joint Genome Institute"/>
            <person name="Mock T."/>
            <person name="Otillar R.P."/>
            <person name="Strauss J."/>
            <person name="Dupont C."/>
            <person name="Frickenhaus S."/>
            <person name="Maumus F."/>
            <person name="Mcmullan M."/>
            <person name="Sanges R."/>
            <person name="Schmutz J."/>
            <person name="Toseland A."/>
            <person name="Valas R."/>
            <person name="Veluchamy A."/>
            <person name="Ward B.J."/>
            <person name="Allen A."/>
            <person name="Barry K."/>
            <person name="Falciatore A."/>
            <person name="Ferrante M."/>
            <person name="Fortunato A.E."/>
            <person name="Gloeckner G."/>
            <person name="Gruber A."/>
            <person name="Hipkin R."/>
            <person name="Janech M."/>
            <person name="Kroth P."/>
            <person name="Leese F."/>
            <person name="Lindquist E."/>
            <person name="Lyon B.R."/>
            <person name="Martin J."/>
            <person name="Mayer C."/>
            <person name="Parker M."/>
            <person name="Quesneville H."/>
            <person name="Raymond J."/>
            <person name="Uhlig C."/>
            <person name="Valentin K.U."/>
            <person name="Worden A.Z."/>
            <person name="Armbrust E.V."/>
            <person name="Bowler C."/>
            <person name="Green B."/>
            <person name="Moulton V."/>
            <person name="Van Oosterhout C."/>
            <person name="Grigoriev I."/>
        </authorList>
    </citation>
    <scope>NUCLEOTIDE SEQUENCE [LARGE SCALE GENOMIC DNA]</scope>
    <source>
        <strain evidence="3 4">CCMP1102</strain>
    </source>
</reference>
<evidence type="ECO:0000313" key="4">
    <source>
        <dbReference type="Proteomes" id="UP000095751"/>
    </source>
</evidence>
<feature type="region of interest" description="Disordered" evidence="1">
    <location>
        <begin position="388"/>
        <end position="409"/>
    </location>
</feature>
<name>A0A1E7EYI1_9STRA</name>
<sequence length="1632" mass="169465">MLKMFKLKSGSDDQAPRDSDPSSSSDDDSSIDSDSSGDDLERQLEDVISSSDDDSSDDSSSDDSDDDSSDDDQSYSFHYADNDDNDDDSWVDPVERRFRLAKRCAWIFSGCICCLLTLWGLAVGGFFAYVKIKSNQAENSGGGGSSGTMSPVEAPLIMTRPPALADYDPSTVELPESLAAYETCFVCGDNNNQEVVVQQQSMSNPKALVYISPQNSMEFISANNYNGISGGIETDVSCDSLRIAGLYGFIDPDSCSNLQNQLSMKERCGCNIIVSASISTTDTSGSTTDAAAATTVPATTTTTIEKSDIPCYLCGEEDATLSNPDSILVLPDFLGYPDDFTCSNLDRLGRFNYGNSISEIGCGILQSQTEILIQCGCSNIIGSGTSTGTGSSSGAVKGQDGVDATTNNGENNGSNFALASFPPCYICGDDDNMNSNGGTSTSTSSDGSSFVVSNVRSPKIGTLTTPSNILTLPSILGFGDTATCQDINAVGVSGFIQPDGCIALQSKEIMEQCGCSNTLIVEEDEEDPAVVIQPNFPSCFICGGSNNGLVGNPDAILSLPSALGFGDNASCQDVNAVGVTGYISPGACTIIQEEKEIIDNCGCGVVDEVAPVIRVDFPSCSLCGSKRLAYPKAVLNLPSGLGYGDSAPCEAVNALGLTGYISEGACSFIQQQDTIIETCGCGIQAEQQQNEDEEEESFPSCYVCGSRDVILSVPEAALSLPPLLGYGDSVTCQVADAIGITGLISPSACLEIQNETSIKDQCGCRSSSSSDVDTSTTTATGDVSEAQPPCFLCGEEFATISNPDLILDLPEFLGYPNDITCKGLDDIGRFDRTISPTGCNIMQSQTEMLQQCGCSNIVPQVSIPTTNVEAPSTEEEEEDEEDENEKEEQQQVPDEPPIEPEEEQQQQQQQQVPDEPPIEPEEEEEEQQQQVPDEPPIEPEEVPPSQPQEPPCFMCGEESATISNPDFALELPPFLGYPPGTTCADLERIGRFDGTINPAGCAILQQQTEVLCGCSNIVVDNVTPSPPPTEAKELPPSQTQPSCFLCGGSDDTISRPDLVLNLPPFLGYPPGTTCGDIDRIGRFEGTITPDLCNSVQSQIQALCECSNIIVDTPPEDVQNPACYTCGSAEVVLGNPEFVLQSLPPSLGFSDAGATCDTLNKAGISGVITPFECDIMASNDFIKTQCGCENVVPPPQPPCFTCGGSDDTISNPDFVLQLPPFLGYPPGTTCGDIDRIGRFDGTIDPEGCGILQSQIQSLCGCSNIAPPNAGGPPASVGGPPPGVGVGGPPADVGGPPPGVVTGVGEEVSESFPPCFMCGEESATISNPGTILELPPFLGYPPGTTCADLERIGRFDGTIDPGGCAILQQQTEVICGCSNLDEVAPPPNAGGPPASVGGPPPGVGAGGPPADVGGPPPGVVTGGPPAGVGEEVSEIFPPCFMCGEESATISNPDIVLELPPFLGYPPGTTCADIERIGRFDGTINPGGCAILQQQTEVICGCSNLDEEAPPPNAGGPPAGVGAEGPPPGVEAGESPAGVGGPPPGVVTGGPPAGVGDEVSESFPPCYWCGGSESDTTSNPDELLNLPPFLGYPPDTTCGDLERIGRFDGTISPGGCAIVQDQTAILEKCGCKIGV</sequence>
<dbReference type="PANTHER" id="PTHR13037">
    <property type="entry name" value="FORMIN"/>
    <property type="match status" value="1"/>
</dbReference>
<feature type="compositionally biased region" description="Basic and acidic residues" evidence="1">
    <location>
        <begin position="9"/>
        <end position="20"/>
    </location>
</feature>
<organism evidence="3 4">
    <name type="scientific">Fragilariopsis cylindrus CCMP1102</name>
    <dbReference type="NCBI Taxonomy" id="635003"/>
    <lineage>
        <taxon>Eukaryota</taxon>
        <taxon>Sar</taxon>
        <taxon>Stramenopiles</taxon>
        <taxon>Ochrophyta</taxon>
        <taxon>Bacillariophyta</taxon>
        <taxon>Bacillariophyceae</taxon>
        <taxon>Bacillariophycidae</taxon>
        <taxon>Bacillariales</taxon>
        <taxon>Bacillariaceae</taxon>
        <taxon>Fragilariopsis</taxon>
    </lineage>
</organism>
<evidence type="ECO:0000256" key="1">
    <source>
        <dbReference type="SAM" id="MobiDB-lite"/>
    </source>
</evidence>
<feature type="compositionally biased region" description="Acidic residues" evidence="1">
    <location>
        <begin position="872"/>
        <end position="886"/>
    </location>
</feature>
<gene>
    <name evidence="3" type="ORF">FRACYDRAFT_246740</name>
</gene>
<feature type="compositionally biased region" description="Acidic residues" evidence="1">
    <location>
        <begin position="51"/>
        <end position="73"/>
    </location>
</feature>
<feature type="region of interest" description="Disordered" evidence="1">
    <location>
        <begin position="1384"/>
        <end position="1424"/>
    </location>
</feature>
<dbReference type="EMBL" id="KV784370">
    <property type="protein sequence ID" value="OEU10865.1"/>
    <property type="molecule type" value="Genomic_DNA"/>
</dbReference>
<keyword evidence="4" id="KW-1185">Reference proteome</keyword>
<feature type="transmembrane region" description="Helical" evidence="2">
    <location>
        <begin position="105"/>
        <end position="130"/>
    </location>
</feature>
<keyword evidence="2" id="KW-0472">Membrane</keyword>
<feature type="compositionally biased region" description="Acidic residues" evidence="1">
    <location>
        <begin position="916"/>
        <end position="927"/>
    </location>
</feature>
<feature type="region of interest" description="Disordered" evidence="1">
    <location>
        <begin position="1506"/>
        <end position="1540"/>
    </location>
</feature>
<accession>A0A1E7EYI1</accession>
<proteinExistence type="predicted"/>
<dbReference type="Proteomes" id="UP000095751">
    <property type="component" value="Unassembled WGS sequence"/>
</dbReference>
<keyword evidence="2" id="KW-1133">Transmembrane helix</keyword>
<feature type="compositionally biased region" description="Acidic residues" evidence="1">
    <location>
        <begin position="25"/>
        <end position="38"/>
    </location>
</feature>
<evidence type="ECO:0000256" key="2">
    <source>
        <dbReference type="SAM" id="Phobius"/>
    </source>
</evidence>